<dbReference type="RefSeq" id="WP_091130695.1">
    <property type="nucleotide sequence ID" value="NZ_FMVC01000002.1"/>
</dbReference>
<comment type="caution">
    <text evidence="2">The sequence shown here is derived from an EMBL/GenBank/DDBJ whole genome shotgun (WGS) entry which is preliminary data.</text>
</comment>
<dbReference type="PANTHER" id="PTHR33840:SF1">
    <property type="entry name" value="TLE1 PHOSPHOLIPASE DOMAIN-CONTAINING PROTEIN"/>
    <property type="match status" value="1"/>
</dbReference>
<sequence>MSIVFGNYTPPKKVTKTQDLTVGVFFDGTNNNKNNTKAKEYYDKRARGKKLTPEEEISAEAYRRYGRDHESSSYYNDWSNVARLHDAYPDNLAVYVDGIGTVKEKGDELLGAGFGTGDTGILGKVKEGCEKLAIAISKQSETKEIPVLYLDVFGFSRGAAAARVFLNEISKKALPLSVNQKNKAGYLGYYLAKNGIKVSLIKVRFLGLFDTVSSYSALASAKTNFDNDKTEIPLNNLSKAETVMHFTATDEHRNNFSLTKTTVGKEKEFPGVHSDIGGSYNNGIETVGVIEKNFKEVLHKLSEKLINESWYLDDQLEISFFGPKHELKGTRNLKNTYSYIPLHFMAESAIALQKLPFDEVKLEIDKYSISNDALLMRVKKRLRRYVFGDASPYVFKWYGDIHKKYIGVEAGDKNYNVYQQELQEQEDLRELRNKYLHWSADNGCLGMEPTADRKRKTF</sequence>
<dbReference type="GO" id="GO:0016787">
    <property type="term" value="F:hydrolase activity"/>
    <property type="evidence" value="ECO:0007669"/>
    <property type="project" value="UniProtKB-KW"/>
</dbReference>
<protein>
    <submittedName>
        <fullName evidence="2">Uncharacterized alpha/beta hydrolase domain</fullName>
    </submittedName>
</protein>
<gene>
    <name evidence="2" type="ORF">SAMN02927916_1587</name>
</gene>
<evidence type="ECO:0000313" key="3">
    <source>
        <dbReference type="Proteomes" id="UP000199307"/>
    </source>
</evidence>
<dbReference type="InterPro" id="IPR018712">
    <property type="entry name" value="Tle1-like_cat"/>
</dbReference>
<dbReference type="PANTHER" id="PTHR33840">
    <property type="match status" value="1"/>
</dbReference>
<dbReference type="Proteomes" id="UP000199307">
    <property type="component" value="Unassembled WGS sequence"/>
</dbReference>
<feature type="domain" description="T6SS Phospholipase effector Tle1-like catalytic" evidence="1">
    <location>
        <begin position="198"/>
        <end position="282"/>
    </location>
</feature>
<keyword evidence="2" id="KW-0378">Hydrolase</keyword>
<accession>A0ABY0LJJ2</accession>
<dbReference type="Pfam" id="PF09994">
    <property type="entry name" value="T6SS_Tle1-like_cat"/>
    <property type="match status" value="1"/>
</dbReference>
<reference evidence="2 3" key="1">
    <citation type="submission" date="2016-10" db="EMBL/GenBank/DDBJ databases">
        <authorList>
            <person name="Varghese N."/>
            <person name="Submissions S."/>
        </authorList>
    </citation>
    <scope>NUCLEOTIDE SEQUENCE [LARGE SCALE GENOMIC DNA]</scope>
    <source>
        <strain evidence="2 3">CGMCC 1.6859</strain>
    </source>
</reference>
<proteinExistence type="predicted"/>
<dbReference type="EMBL" id="FMVC01000002">
    <property type="protein sequence ID" value="SCY24269.1"/>
    <property type="molecule type" value="Genomic_DNA"/>
</dbReference>
<keyword evidence="3" id="KW-1185">Reference proteome</keyword>
<evidence type="ECO:0000313" key="2">
    <source>
        <dbReference type="EMBL" id="SCY24269.1"/>
    </source>
</evidence>
<organism evidence="2 3">
    <name type="scientific">Flavobacterium anhuiense</name>
    <dbReference type="NCBI Taxonomy" id="459526"/>
    <lineage>
        <taxon>Bacteria</taxon>
        <taxon>Pseudomonadati</taxon>
        <taxon>Bacteroidota</taxon>
        <taxon>Flavobacteriia</taxon>
        <taxon>Flavobacteriales</taxon>
        <taxon>Flavobacteriaceae</taxon>
        <taxon>Flavobacterium</taxon>
    </lineage>
</organism>
<evidence type="ECO:0000259" key="1">
    <source>
        <dbReference type="Pfam" id="PF09994"/>
    </source>
</evidence>
<name>A0ABY0LJJ2_9FLAO</name>